<organism evidence="1 2">
    <name type="scientific">Neorhodopirellula pilleata</name>
    <dbReference type="NCBI Taxonomy" id="2714738"/>
    <lineage>
        <taxon>Bacteria</taxon>
        <taxon>Pseudomonadati</taxon>
        <taxon>Planctomycetota</taxon>
        <taxon>Planctomycetia</taxon>
        <taxon>Pirellulales</taxon>
        <taxon>Pirellulaceae</taxon>
        <taxon>Neorhodopirellula</taxon>
    </lineage>
</organism>
<comment type="caution">
    <text evidence="1">The sequence shown here is derived from an EMBL/GenBank/DDBJ whole genome shotgun (WGS) entry which is preliminary data.</text>
</comment>
<reference evidence="1 2" key="1">
    <citation type="submission" date="2019-02" db="EMBL/GenBank/DDBJ databases">
        <title>Deep-cultivation of Planctomycetes and their phenomic and genomic characterization uncovers novel biology.</title>
        <authorList>
            <person name="Wiegand S."/>
            <person name="Jogler M."/>
            <person name="Boedeker C."/>
            <person name="Pinto D."/>
            <person name="Vollmers J."/>
            <person name="Rivas-Marin E."/>
            <person name="Kohn T."/>
            <person name="Peeters S.H."/>
            <person name="Heuer A."/>
            <person name="Rast P."/>
            <person name="Oberbeckmann S."/>
            <person name="Bunk B."/>
            <person name="Jeske O."/>
            <person name="Meyerdierks A."/>
            <person name="Storesund J.E."/>
            <person name="Kallscheuer N."/>
            <person name="Luecker S."/>
            <person name="Lage O.M."/>
            <person name="Pohl T."/>
            <person name="Merkel B.J."/>
            <person name="Hornburger P."/>
            <person name="Mueller R.-W."/>
            <person name="Bruemmer F."/>
            <person name="Labrenz M."/>
            <person name="Spormann A.M."/>
            <person name="Op Den Camp H."/>
            <person name="Overmann J."/>
            <person name="Amann R."/>
            <person name="Jetten M.S.M."/>
            <person name="Mascher T."/>
            <person name="Medema M.H."/>
            <person name="Devos D.P."/>
            <person name="Kaster A.-K."/>
            <person name="Ovreas L."/>
            <person name="Rohde M."/>
            <person name="Galperin M.Y."/>
            <person name="Jogler C."/>
        </authorList>
    </citation>
    <scope>NUCLEOTIDE SEQUENCE [LARGE SCALE GENOMIC DNA]</scope>
    <source>
        <strain evidence="1 2">Pla100</strain>
    </source>
</reference>
<keyword evidence="2" id="KW-1185">Reference proteome</keyword>
<dbReference type="EMBL" id="SJPM01000013">
    <property type="protein sequence ID" value="TWT91831.1"/>
    <property type="molecule type" value="Genomic_DNA"/>
</dbReference>
<proteinExistence type="predicted"/>
<dbReference type="Proteomes" id="UP000316213">
    <property type="component" value="Unassembled WGS sequence"/>
</dbReference>
<accession>A0A5C5ZXV1</accession>
<evidence type="ECO:0000313" key="2">
    <source>
        <dbReference type="Proteomes" id="UP000316213"/>
    </source>
</evidence>
<dbReference type="AlphaFoldDB" id="A0A5C5ZXV1"/>
<gene>
    <name evidence="1" type="ORF">Pla100_48690</name>
</gene>
<protein>
    <submittedName>
        <fullName evidence="1">Uncharacterized protein</fullName>
    </submittedName>
</protein>
<sequence length="78" mass="8964">MLWTALNVDDRATEKLIVRISFFQWTNLKADQTRNGCVRKSLAHRGCRGTRGLFSVCCDVWLASDREWDATNVMKTPC</sequence>
<name>A0A5C5ZXV1_9BACT</name>
<evidence type="ECO:0000313" key="1">
    <source>
        <dbReference type="EMBL" id="TWT91831.1"/>
    </source>
</evidence>